<proteinExistence type="predicted"/>
<reference evidence="1" key="1">
    <citation type="journal article" date="2023" name="Int. J. Syst. Evol. Microbiol.">
        <title>Collibacillus ludicampi gen. nov., sp. nov., a new soil bacterium of the family Alicyclobacillaceae.</title>
        <authorList>
            <person name="Jojima T."/>
            <person name="Ioku Y."/>
            <person name="Fukuta Y."/>
            <person name="Shirasaka N."/>
            <person name="Matsumura Y."/>
            <person name="Mori M."/>
        </authorList>
    </citation>
    <scope>NUCLEOTIDE SEQUENCE</scope>
    <source>
        <strain evidence="1">TP075</strain>
    </source>
</reference>
<evidence type="ECO:0000313" key="2">
    <source>
        <dbReference type="Proteomes" id="UP001057291"/>
    </source>
</evidence>
<dbReference type="EMBL" id="BOQE01000001">
    <property type="protein sequence ID" value="GIM47124.1"/>
    <property type="molecule type" value="Genomic_DNA"/>
</dbReference>
<dbReference type="Proteomes" id="UP001057291">
    <property type="component" value="Unassembled WGS sequence"/>
</dbReference>
<dbReference type="AlphaFoldDB" id="A0AAV4LHX4"/>
<evidence type="ECO:0008006" key="3">
    <source>
        <dbReference type="Google" id="ProtNLM"/>
    </source>
</evidence>
<name>A0AAV4LHX4_9BACL</name>
<keyword evidence="2" id="KW-1185">Reference proteome</keyword>
<comment type="caution">
    <text evidence="1">The sequence shown here is derived from an EMBL/GenBank/DDBJ whole genome shotgun (WGS) entry which is preliminary data.</text>
</comment>
<accession>A0AAV4LHX4</accession>
<protein>
    <recommendedName>
        <fullName evidence="3">Transcription regulator AsnC/Lrp ligand binding domain-containing protein</fullName>
    </recommendedName>
</protein>
<sequence>MYKELGVKIHFAVTGASDHVFYLLVETDDYSALCSLLSAVPMKQEFVIKPVRFLEVE</sequence>
<organism evidence="1 2">
    <name type="scientific">Collibacillus ludicampi</name>
    <dbReference type="NCBI Taxonomy" id="2771369"/>
    <lineage>
        <taxon>Bacteria</taxon>
        <taxon>Bacillati</taxon>
        <taxon>Bacillota</taxon>
        <taxon>Bacilli</taxon>
        <taxon>Bacillales</taxon>
        <taxon>Alicyclobacillaceae</taxon>
        <taxon>Collibacillus</taxon>
    </lineage>
</organism>
<evidence type="ECO:0000313" key="1">
    <source>
        <dbReference type="EMBL" id="GIM47124.1"/>
    </source>
</evidence>
<gene>
    <name evidence="1" type="ORF">DNHGIG_26730</name>
</gene>